<feature type="non-terminal residue" evidence="2">
    <location>
        <position position="1"/>
    </location>
</feature>
<gene>
    <name evidence="2" type="ORF">PFISCL1PPCAC_21839</name>
</gene>
<comment type="caution">
    <text evidence="2">The sequence shown here is derived from an EMBL/GenBank/DDBJ whole genome shotgun (WGS) entry which is preliminary data.</text>
</comment>
<name>A0AAV5WHN5_9BILA</name>
<reference evidence="2" key="1">
    <citation type="submission" date="2023-10" db="EMBL/GenBank/DDBJ databases">
        <title>Genome assembly of Pristionchus species.</title>
        <authorList>
            <person name="Yoshida K."/>
            <person name="Sommer R.J."/>
        </authorList>
    </citation>
    <scope>NUCLEOTIDE SEQUENCE</scope>
    <source>
        <strain evidence="2">RS5133</strain>
    </source>
</reference>
<organism evidence="2 3">
    <name type="scientific">Pristionchus fissidentatus</name>
    <dbReference type="NCBI Taxonomy" id="1538716"/>
    <lineage>
        <taxon>Eukaryota</taxon>
        <taxon>Metazoa</taxon>
        <taxon>Ecdysozoa</taxon>
        <taxon>Nematoda</taxon>
        <taxon>Chromadorea</taxon>
        <taxon>Rhabditida</taxon>
        <taxon>Rhabditina</taxon>
        <taxon>Diplogasteromorpha</taxon>
        <taxon>Diplogasteroidea</taxon>
        <taxon>Neodiplogasteridae</taxon>
        <taxon>Pristionchus</taxon>
    </lineage>
</organism>
<feature type="chain" id="PRO_5043675009" evidence="1">
    <location>
        <begin position="23"/>
        <end position="85"/>
    </location>
</feature>
<proteinExistence type="predicted"/>
<dbReference type="AlphaFoldDB" id="A0AAV5WHN5"/>
<dbReference type="Proteomes" id="UP001432322">
    <property type="component" value="Unassembled WGS sequence"/>
</dbReference>
<evidence type="ECO:0000313" key="2">
    <source>
        <dbReference type="EMBL" id="GMT30542.1"/>
    </source>
</evidence>
<dbReference type="EMBL" id="BTSY01000005">
    <property type="protein sequence ID" value="GMT30542.1"/>
    <property type="molecule type" value="Genomic_DNA"/>
</dbReference>
<sequence>SKMRSLSLLVPAILSLAVRSNAKVDFTYSTLYSIFDFQGIPEVPLPRCQSGCGTYFVSLQTYEGRVEPYTNNIVIYDHDHNTTQR</sequence>
<feature type="non-terminal residue" evidence="2">
    <location>
        <position position="85"/>
    </location>
</feature>
<evidence type="ECO:0000256" key="1">
    <source>
        <dbReference type="SAM" id="SignalP"/>
    </source>
</evidence>
<keyword evidence="1" id="KW-0732">Signal</keyword>
<protein>
    <submittedName>
        <fullName evidence="2">Uncharacterized protein</fullName>
    </submittedName>
</protein>
<feature type="signal peptide" evidence="1">
    <location>
        <begin position="1"/>
        <end position="22"/>
    </location>
</feature>
<keyword evidence="3" id="KW-1185">Reference proteome</keyword>
<evidence type="ECO:0000313" key="3">
    <source>
        <dbReference type="Proteomes" id="UP001432322"/>
    </source>
</evidence>
<accession>A0AAV5WHN5</accession>